<organism evidence="4 5">
    <name type="scientific">Staphylotrichum longicolle</name>
    <dbReference type="NCBI Taxonomy" id="669026"/>
    <lineage>
        <taxon>Eukaryota</taxon>
        <taxon>Fungi</taxon>
        <taxon>Dikarya</taxon>
        <taxon>Ascomycota</taxon>
        <taxon>Pezizomycotina</taxon>
        <taxon>Sordariomycetes</taxon>
        <taxon>Sordariomycetidae</taxon>
        <taxon>Sordariales</taxon>
        <taxon>Chaetomiaceae</taxon>
        <taxon>Staphylotrichum</taxon>
    </lineage>
</organism>
<dbReference type="SMART" id="SM00244">
    <property type="entry name" value="PHB"/>
    <property type="match status" value="1"/>
</dbReference>
<dbReference type="EMBL" id="JAHCVI010000005">
    <property type="protein sequence ID" value="KAG7285473.1"/>
    <property type="molecule type" value="Genomic_DNA"/>
</dbReference>
<reference evidence="4" key="1">
    <citation type="submission" date="2023-02" db="EMBL/GenBank/DDBJ databases">
        <authorList>
            <person name="Palmer J.M."/>
        </authorList>
    </citation>
    <scope>NUCLEOTIDE SEQUENCE</scope>
    <source>
        <strain evidence="4">FW57</strain>
    </source>
</reference>
<feature type="domain" description="Band 7" evidence="3">
    <location>
        <begin position="81"/>
        <end position="238"/>
    </location>
</feature>
<dbReference type="Gene3D" id="6.10.250.2090">
    <property type="match status" value="1"/>
</dbReference>
<keyword evidence="5" id="KW-1185">Reference proteome</keyword>
<evidence type="ECO:0000313" key="5">
    <source>
        <dbReference type="Proteomes" id="UP001197093"/>
    </source>
</evidence>
<feature type="region of interest" description="Disordered" evidence="2">
    <location>
        <begin position="1"/>
        <end position="37"/>
    </location>
</feature>
<gene>
    <name evidence="4" type="ORF">NEMBOFW57_010101</name>
</gene>
<dbReference type="PRINTS" id="PR00721">
    <property type="entry name" value="STOMATIN"/>
</dbReference>
<dbReference type="InterPro" id="IPR036013">
    <property type="entry name" value="Band_7/SPFH_dom_sf"/>
</dbReference>
<dbReference type="InterPro" id="IPR043202">
    <property type="entry name" value="Band-7_stomatin-like"/>
</dbReference>
<dbReference type="Pfam" id="PF01145">
    <property type="entry name" value="Band_7"/>
    <property type="match status" value="1"/>
</dbReference>
<dbReference type="Proteomes" id="UP001197093">
    <property type="component" value="Unassembled WGS sequence"/>
</dbReference>
<dbReference type="GO" id="GO:0005886">
    <property type="term" value="C:plasma membrane"/>
    <property type="evidence" value="ECO:0007669"/>
    <property type="project" value="InterPro"/>
</dbReference>
<dbReference type="GO" id="GO:0098552">
    <property type="term" value="C:side of membrane"/>
    <property type="evidence" value="ECO:0007669"/>
    <property type="project" value="UniProtKB-ARBA"/>
</dbReference>
<dbReference type="Gene3D" id="3.30.479.30">
    <property type="entry name" value="Band 7 domain"/>
    <property type="match status" value="1"/>
</dbReference>
<accession>A0AAD4EU86</accession>
<sequence length="355" mass="38388">MDTSDHGSSKGKATDNAATNGGFQSQGQMRVEPPKREDLQRSYASIVDDVHFPGWYGAMINCLGEVIGTLGAVPCCVCCPNPFKRVNQGNVGLITKFGRFYKAVDPGLVKVNPLSENLTQVDVKIQIVEVPKQVCMTKDNVNLQLTSVIYYHIVSPHKAAFGITNVRQALIERTQTTLRHVVGARVLQDVIERREEVAQSIGEIIEDVAAGWGVQVESMLIKDIIFSQELQESLSMAAQSKRIGESKIIAAKAEVEAAKLMRQAADILSSAPAMQIRYLEAMQAMAKSANSKVIFLPAANQTMPGSPAFNAALSNANSSNPFGEEGSSANKAHESDFGHDGGFQQALNARVIENI</sequence>
<evidence type="ECO:0000256" key="2">
    <source>
        <dbReference type="SAM" id="MobiDB-lite"/>
    </source>
</evidence>
<feature type="compositionally biased region" description="Polar residues" evidence="2">
    <location>
        <begin position="16"/>
        <end position="28"/>
    </location>
</feature>
<dbReference type="InterPro" id="IPR001107">
    <property type="entry name" value="Band_7"/>
</dbReference>
<comment type="similarity">
    <text evidence="1">Belongs to the band 7/mec-2 family.</text>
</comment>
<evidence type="ECO:0000256" key="1">
    <source>
        <dbReference type="ARBA" id="ARBA00008164"/>
    </source>
</evidence>
<dbReference type="FunFam" id="3.30.479.30:FF:000004">
    <property type="entry name" value="Putative membrane protease family, stomatin"/>
    <property type="match status" value="1"/>
</dbReference>
<name>A0AAD4EU86_9PEZI</name>
<dbReference type="PANTHER" id="PTHR10264">
    <property type="entry name" value="BAND 7 PROTEIN-RELATED"/>
    <property type="match status" value="1"/>
</dbReference>
<feature type="region of interest" description="Disordered" evidence="2">
    <location>
        <begin position="316"/>
        <end position="340"/>
    </location>
</feature>
<dbReference type="AlphaFoldDB" id="A0AAD4EU86"/>
<dbReference type="InterPro" id="IPR001972">
    <property type="entry name" value="Stomatin_HflK_fam"/>
</dbReference>
<dbReference type="CDD" id="cd13437">
    <property type="entry name" value="SPFH_alloslipin"/>
    <property type="match status" value="1"/>
</dbReference>
<comment type="caution">
    <text evidence="4">The sequence shown here is derived from an EMBL/GenBank/DDBJ whole genome shotgun (WGS) entry which is preliminary data.</text>
</comment>
<proteinExistence type="inferred from homology"/>
<dbReference type="PANTHER" id="PTHR10264:SF19">
    <property type="entry name" value="AT06885P-RELATED"/>
    <property type="match status" value="1"/>
</dbReference>
<dbReference type="SUPFAM" id="SSF117892">
    <property type="entry name" value="Band 7/SPFH domain"/>
    <property type="match status" value="1"/>
</dbReference>
<evidence type="ECO:0000313" key="4">
    <source>
        <dbReference type="EMBL" id="KAG7285473.1"/>
    </source>
</evidence>
<evidence type="ECO:0000259" key="3">
    <source>
        <dbReference type="SMART" id="SM00244"/>
    </source>
</evidence>
<protein>
    <recommendedName>
        <fullName evidence="3">Band 7 domain-containing protein</fullName>
    </recommendedName>
</protein>